<feature type="domain" description="4Fe-4S Mo/W bis-MGD-type" evidence="7">
    <location>
        <begin position="1"/>
        <end position="58"/>
    </location>
</feature>
<comment type="caution">
    <text evidence="8">The sequence shown here is derived from an EMBL/GenBank/DDBJ whole genome shotgun (WGS) entry which is preliminary data.</text>
</comment>
<dbReference type="SMART" id="SM00926">
    <property type="entry name" value="Molybdop_Fe4S4"/>
    <property type="match status" value="1"/>
</dbReference>
<accession>A0ABN1GMI7</accession>
<evidence type="ECO:0000256" key="1">
    <source>
        <dbReference type="ARBA" id="ARBA00022485"/>
    </source>
</evidence>
<dbReference type="InterPro" id="IPR006657">
    <property type="entry name" value="MoPterin_dinucl-bd_dom"/>
</dbReference>
<dbReference type="Pfam" id="PF01568">
    <property type="entry name" value="Molydop_binding"/>
    <property type="match status" value="1"/>
</dbReference>
<dbReference type="InterPro" id="IPR050123">
    <property type="entry name" value="Prok_molybdopt-oxidoreductase"/>
</dbReference>
<keyword evidence="9" id="KW-1185">Reference proteome</keyword>
<dbReference type="Pfam" id="PF04879">
    <property type="entry name" value="Molybdop_Fe4S4"/>
    <property type="match status" value="1"/>
</dbReference>
<keyword evidence="5" id="KW-0411">Iron-sulfur</keyword>
<dbReference type="Gene3D" id="3.40.228.10">
    <property type="entry name" value="Dimethylsulfoxide Reductase, domain 2"/>
    <property type="match status" value="1"/>
</dbReference>
<evidence type="ECO:0000256" key="2">
    <source>
        <dbReference type="ARBA" id="ARBA00022723"/>
    </source>
</evidence>
<evidence type="ECO:0000256" key="6">
    <source>
        <dbReference type="SAM" id="MobiDB-lite"/>
    </source>
</evidence>
<keyword evidence="3" id="KW-0560">Oxidoreductase</keyword>
<evidence type="ECO:0000256" key="3">
    <source>
        <dbReference type="ARBA" id="ARBA00023002"/>
    </source>
</evidence>
<dbReference type="PANTHER" id="PTHR43105:SF9">
    <property type="entry name" value="NADPH-FE(3+) OXIDOREDUCTASE SUBUNIT ALPHA"/>
    <property type="match status" value="1"/>
</dbReference>
<dbReference type="SUPFAM" id="SSF50692">
    <property type="entry name" value="ADC-like"/>
    <property type="match status" value="1"/>
</dbReference>
<evidence type="ECO:0000313" key="9">
    <source>
        <dbReference type="Proteomes" id="UP001500957"/>
    </source>
</evidence>
<proteinExistence type="predicted"/>
<reference evidence="8 9" key="1">
    <citation type="journal article" date="2019" name="Int. J. Syst. Evol. Microbiol.">
        <title>The Global Catalogue of Microorganisms (GCM) 10K type strain sequencing project: providing services to taxonomists for standard genome sequencing and annotation.</title>
        <authorList>
            <consortium name="The Broad Institute Genomics Platform"/>
            <consortium name="The Broad Institute Genome Sequencing Center for Infectious Disease"/>
            <person name="Wu L."/>
            <person name="Ma J."/>
        </authorList>
    </citation>
    <scope>NUCLEOTIDE SEQUENCE [LARGE SCALE GENOMIC DNA]</scope>
    <source>
        <strain evidence="8 9">JCM 10671</strain>
    </source>
</reference>
<dbReference type="Pfam" id="PF00384">
    <property type="entry name" value="Molybdopterin"/>
    <property type="match status" value="1"/>
</dbReference>
<protein>
    <submittedName>
        <fullName evidence="8">Molybdopterin-dependent oxidoreductase</fullName>
    </submittedName>
</protein>
<dbReference type="SUPFAM" id="SSF53706">
    <property type="entry name" value="Formate dehydrogenase/DMSO reductase, domains 1-3"/>
    <property type="match status" value="1"/>
</dbReference>
<evidence type="ECO:0000259" key="7">
    <source>
        <dbReference type="PROSITE" id="PS51669"/>
    </source>
</evidence>
<dbReference type="Proteomes" id="UP001500957">
    <property type="component" value="Unassembled WGS sequence"/>
</dbReference>
<feature type="region of interest" description="Disordered" evidence="6">
    <location>
        <begin position="724"/>
        <end position="761"/>
    </location>
</feature>
<gene>
    <name evidence="8" type="ORF">GCM10009547_15620</name>
</gene>
<dbReference type="Gene3D" id="3.40.50.740">
    <property type="match status" value="1"/>
</dbReference>
<dbReference type="PROSITE" id="PS51669">
    <property type="entry name" value="4FE4S_MOW_BIS_MGD"/>
    <property type="match status" value="1"/>
</dbReference>
<sequence length="761" mass="82096">MPGVPHTCPLCEASCGLLVSVDEDGSVLEIRGDPDDVLSQGFLCPKGVAVKSLHTDPDRLRTPMVRWGGMLREATWTEAFDEIAHRLPALQERHGRDCIAVFSGVSADHALGPLLYTESLINALGTRNVFSAASLNSRPRHVVSGMLYGNPFTTPVPDIERSDFVIMIGANPVVSNGSMLTAPDLRSKLRALRRRGGRIVVVDPRRTESADGADEHLRVRPGTDGLLLLAMLNVLLTENLVNLGELADLVDGVDGIASLAVGITPERVERRTEVDAGSIRRVVREFARADAGVVYGRIGASTTSFATVTTWLIDVLNVLTGNLDRPGGAMFPQPGHGGLPNSPRRGVPPEPFTLDGPRSRVSRRPILLGEVPAAALAEEIDTPGFGQVRGLITIGGNPARSVPNSKRLYAALNSLDLMISVDMYLNETSALADVVLPVPSILERPHYDLKLYNYACRNVAKYSPPVLDLPVGMYPEWETIARLALIAATGSYNGVEEFDDRLAAAVAMREGIPLDQVGEGLRGPERLLDILLQAGEYGLTMEHLQLSPHGLELGELEPRLPEALLTEDRRIHLAPKEFLTDAQRVRALLDAPAGEGMLLVGRRHLRSKNSWLHNLSAMVTGPRRCTLQVNEEDAYRLGLRNGGRALVTSAAGRLVASVEITDEVLPGVVSLPHGWGHDEPQARMTVAAERPGVNVNILTDDADIDPLTGNAVFNGVRVTVVAHAGDAPDEEQPMPDRRQGFERRRTPRGPGGIGPESFGPA</sequence>
<dbReference type="Gene3D" id="2.40.40.20">
    <property type="match status" value="1"/>
</dbReference>
<keyword evidence="1" id="KW-0004">4Fe-4S</keyword>
<dbReference type="Gene3D" id="2.20.25.90">
    <property type="entry name" value="ADC-like domains"/>
    <property type="match status" value="1"/>
</dbReference>
<evidence type="ECO:0000256" key="4">
    <source>
        <dbReference type="ARBA" id="ARBA00023004"/>
    </source>
</evidence>
<feature type="compositionally biased region" description="Basic and acidic residues" evidence="6">
    <location>
        <begin position="734"/>
        <end position="744"/>
    </location>
</feature>
<evidence type="ECO:0000313" key="8">
    <source>
        <dbReference type="EMBL" id="GAA0614650.1"/>
    </source>
</evidence>
<dbReference type="InterPro" id="IPR009010">
    <property type="entry name" value="Asp_de-COase-like_dom_sf"/>
</dbReference>
<dbReference type="EMBL" id="BAAAHE010000011">
    <property type="protein sequence ID" value="GAA0614650.1"/>
    <property type="molecule type" value="Genomic_DNA"/>
</dbReference>
<dbReference type="InterPro" id="IPR006963">
    <property type="entry name" value="Mopterin_OxRdtase_4Fe-4S_dom"/>
</dbReference>
<dbReference type="RefSeq" id="WP_344603340.1">
    <property type="nucleotide sequence ID" value="NZ_BAAAHE010000011.1"/>
</dbReference>
<dbReference type="PANTHER" id="PTHR43105">
    <property type="entry name" value="RESPIRATORY NITRATE REDUCTASE"/>
    <property type="match status" value="1"/>
</dbReference>
<name>A0ABN1GMI7_9ACTN</name>
<organism evidence="8 9">
    <name type="scientific">Sporichthya brevicatena</name>
    <dbReference type="NCBI Taxonomy" id="171442"/>
    <lineage>
        <taxon>Bacteria</taxon>
        <taxon>Bacillati</taxon>
        <taxon>Actinomycetota</taxon>
        <taxon>Actinomycetes</taxon>
        <taxon>Sporichthyales</taxon>
        <taxon>Sporichthyaceae</taxon>
        <taxon>Sporichthya</taxon>
    </lineage>
</organism>
<dbReference type="InterPro" id="IPR006656">
    <property type="entry name" value="Mopterin_OxRdtase"/>
</dbReference>
<keyword evidence="2" id="KW-0479">Metal-binding</keyword>
<evidence type="ECO:0000256" key="5">
    <source>
        <dbReference type="ARBA" id="ARBA00023014"/>
    </source>
</evidence>
<keyword evidence="4" id="KW-0408">Iron</keyword>